<gene>
    <name evidence="4" type="ORF">JK386_17120</name>
</gene>
<dbReference type="CDD" id="cd07989">
    <property type="entry name" value="LPLAT_AGPAT-like"/>
    <property type="match status" value="1"/>
</dbReference>
<dbReference type="PANTHER" id="PTHR10434">
    <property type="entry name" value="1-ACYL-SN-GLYCEROL-3-PHOSPHATE ACYLTRANSFERASE"/>
    <property type="match status" value="1"/>
</dbReference>
<dbReference type="Proteomes" id="UP000663791">
    <property type="component" value="Unassembled WGS sequence"/>
</dbReference>
<keyword evidence="5" id="KW-1185">Reference proteome</keyword>
<dbReference type="EMBL" id="JAERTX010000020">
    <property type="protein sequence ID" value="MBM9461625.1"/>
    <property type="molecule type" value="Genomic_DNA"/>
</dbReference>
<accession>A0A938YC42</accession>
<comment type="caution">
    <text evidence="4">The sequence shown here is derived from an EMBL/GenBank/DDBJ whole genome shotgun (WGS) entry which is preliminary data.</text>
</comment>
<dbReference type="PANTHER" id="PTHR10434:SF11">
    <property type="entry name" value="1-ACYL-SN-GLYCEROL-3-PHOSPHATE ACYLTRANSFERASE"/>
    <property type="match status" value="1"/>
</dbReference>
<reference evidence="4" key="1">
    <citation type="submission" date="2021-01" db="EMBL/GenBank/DDBJ databases">
        <title>Novel species in genus Nocardioides.</title>
        <authorList>
            <person name="Zhang G."/>
        </authorList>
    </citation>
    <scope>NUCLEOTIDE SEQUENCE</scope>
    <source>
        <strain evidence="4">Zg-536</strain>
    </source>
</reference>
<organism evidence="4 5">
    <name type="scientific">Nocardioides faecalis</name>
    <dbReference type="NCBI Taxonomy" id="2803858"/>
    <lineage>
        <taxon>Bacteria</taxon>
        <taxon>Bacillati</taxon>
        <taxon>Actinomycetota</taxon>
        <taxon>Actinomycetes</taxon>
        <taxon>Propionibacteriales</taxon>
        <taxon>Nocardioidaceae</taxon>
        <taxon>Nocardioides</taxon>
    </lineage>
</organism>
<evidence type="ECO:0000259" key="3">
    <source>
        <dbReference type="SMART" id="SM00563"/>
    </source>
</evidence>
<evidence type="ECO:0000313" key="5">
    <source>
        <dbReference type="Proteomes" id="UP000663791"/>
    </source>
</evidence>
<dbReference type="GO" id="GO:0003841">
    <property type="term" value="F:1-acylglycerol-3-phosphate O-acyltransferase activity"/>
    <property type="evidence" value="ECO:0007669"/>
    <property type="project" value="TreeGrafter"/>
</dbReference>
<dbReference type="InterPro" id="IPR002123">
    <property type="entry name" value="Plipid/glycerol_acylTrfase"/>
</dbReference>
<keyword evidence="1" id="KW-0808">Transferase</keyword>
<sequence>MAPPRSDTVRPPATRLLRAGRPAARRLIRLAYDVRVHHAERFPATGPAVVAANHVGFVDGPLMAIFAPRPVHALTKVEMFTGPLGALLRAAGQIPLDRRHTDPGAVRTALRVLRDGGAVGVFPEGTRGEGNFEVFHSGAAYLALVSGAPVVPLTFLGTRETGGSSGSLPARGARIDVVVGHPVPVDAVGWPRTRDHVRLTSAALRAHLRSGLADALDETGRSLPGPLPQGDRDD</sequence>
<proteinExistence type="predicted"/>
<dbReference type="GO" id="GO:0006654">
    <property type="term" value="P:phosphatidic acid biosynthetic process"/>
    <property type="evidence" value="ECO:0007669"/>
    <property type="project" value="TreeGrafter"/>
</dbReference>
<protein>
    <submittedName>
        <fullName evidence="4">1-acyl-sn-glycerol-3-phosphate acyltransferase</fullName>
    </submittedName>
</protein>
<keyword evidence="2 4" id="KW-0012">Acyltransferase</keyword>
<evidence type="ECO:0000313" key="4">
    <source>
        <dbReference type="EMBL" id="MBM9461625.1"/>
    </source>
</evidence>
<dbReference type="Pfam" id="PF01553">
    <property type="entry name" value="Acyltransferase"/>
    <property type="match status" value="1"/>
</dbReference>
<evidence type="ECO:0000256" key="2">
    <source>
        <dbReference type="ARBA" id="ARBA00023315"/>
    </source>
</evidence>
<evidence type="ECO:0000256" key="1">
    <source>
        <dbReference type="ARBA" id="ARBA00022679"/>
    </source>
</evidence>
<name>A0A938YC42_9ACTN</name>
<dbReference type="GO" id="GO:0005886">
    <property type="term" value="C:plasma membrane"/>
    <property type="evidence" value="ECO:0007669"/>
    <property type="project" value="TreeGrafter"/>
</dbReference>
<dbReference type="SUPFAM" id="SSF69593">
    <property type="entry name" value="Glycerol-3-phosphate (1)-acyltransferase"/>
    <property type="match status" value="1"/>
</dbReference>
<feature type="domain" description="Phospholipid/glycerol acyltransferase" evidence="3">
    <location>
        <begin position="48"/>
        <end position="158"/>
    </location>
</feature>
<dbReference type="SMART" id="SM00563">
    <property type="entry name" value="PlsC"/>
    <property type="match status" value="1"/>
</dbReference>
<dbReference type="AlphaFoldDB" id="A0A938YC42"/>